<dbReference type="HOGENOM" id="CLU_865058_0_0_10"/>
<name>B0MYV1_9BACT</name>
<protein>
    <submittedName>
        <fullName evidence="1">Uncharacterized protein</fullName>
    </submittedName>
</protein>
<organism evidence="1 2">
    <name type="scientific">Alistipes putredinis DSM 17216</name>
    <dbReference type="NCBI Taxonomy" id="445970"/>
    <lineage>
        <taxon>Bacteria</taxon>
        <taxon>Pseudomonadati</taxon>
        <taxon>Bacteroidota</taxon>
        <taxon>Bacteroidia</taxon>
        <taxon>Bacteroidales</taxon>
        <taxon>Rikenellaceae</taxon>
        <taxon>Alistipes</taxon>
    </lineage>
</organism>
<comment type="caution">
    <text evidence="1">The sequence shown here is derived from an EMBL/GenBank/DDBJ whole genome shotgun (WGS) entry which is preliminary data.</text>
</comment>
<dbReference type="Proteomes" id="UP000005819">
    <property type="component" value="Unassembled WGS sequence"/>
</dbReference>
<dbReference type="GeneID" id="73802766"/>
<reference evidence="1" key="2">
    <citation type="submission" date="2013-09" db="EMBL/GenBank/DDBJ databases">
        <title>Draft genome sequence of Alistipes putredinis (DSM 17216).</title>
        <authorList>
            <person name="Sudarsanam P."/>
            <person name="Ley R."/>
            <person name="Guruge J."/>
            <person name="Turnbaugh P.J."/>
            <person name="Mahowald M."/>
            <person name="Liep D."/>
            <person name="Gordon J."/>
        </authorList>
    </citation>
    <scope>NUCLEOTIDE SEQUENCE</scope>
    <source>
        <strain evidence="1">DSM 17216</strain>
    </source>
</reference>
<evidence type="ECO:0000313" key="1">
    <source>
        <dbReference type="EMBL" id="EDS02787.1"/>
    </source>
</evidence>
<evidence type="ECO:0000313" key="2">
    <source>
        <dbReference type="Proteomes" id="UP000005819"/>
    </source>
</evidence>
<accession>B0MYV1</accession>
<dbReference type="RefSeq" id="WP_004328366.1">
    <property type="nucleotide sequence ID" value="NZ_DS499577.1"/>
</dbReference>
<sequence length="321" mass="36385">MTNEMLSTKYMGLRNFIHQLFSKKEEETCALKDTQCIADKSQYALPNDNINIPNEQQDLILFVCKLGDDAFPSTFPLILNNMDNRIKGLIAILPLELEGTELVKLALDEIMYVSSSFDFIITIDPEQLHHKNPQVSLQMIFRYTEELVLKCAECLLCLNKITSIESTLKRNWGGSAYRRAFPKLDFGQLLQSGILTITQTSKKFCSNKDGLLVGTGMTGGEIVEKIYFHHKRYYSDYTQERLRVLRLGLLHKGGTSPYLDLLGIGGNVGVGFDHRPQFYKKIVTTNSKTIQKCLIEMLIGTNLPLSTLTEEIIPYIAYNGH</sequence>
<dbReference type="EMBL" id="ABFK02000020">
    <property type="protein sequence ID" value="EDS02787.1"/>
    <property type="molecule type" value="Genomic_DNA"/>
</dbReference>
<dbReference type="AlphaFoldDB" id="B0MYV1"/>
<keyword evidence="2" id="KW-1185">Reference proteome</keyword>
<proteinExistence type="predicted"/>
<gene>
    <name evidence="1" type="ORF">ALIPUT_02320</name>
</gene>
<reference evidence="1" key="1">
    <citation type="submission" date="2007-10" db="EMBL/GenBank/DDBJ databases">
        <authorList>
            <person name="Fulton L."/>
            <person name="Clifton S."/>
            <person name="Fulton B."/>
            <person name="Xu J."/>
            <person name="Minx P."/>
            <person name="Pepin K.H."/>
            <person name="Johnson M."/>
            <person name="Thiruvilangam P."/>
            <person name="Bhonagiri V."/>
            <person name="Nash W.E."/>
            <person name="Mardis E.R."/>
            <person name="Wilson R.K."/>
        </authorList>
    </citation>
    <scope>NUCLEOTIDE SEQUENCE [LARGE SCALE GENOMIC DNA]</scope>
    <source>
        <strain evidence="1">DSM 17216</strain>
    </source>
</reference>